<reference evidence="1 2" key="1">
    <citation type="submission" date="2018-05" db="EMBL/GenBank/DDBJ databases">
        <title>Evolution of GPA BGCs.</title>
        <authorList>
            <person name="Waglechner N."/>
            <person name="Wright G.D."/>
        </authorList>
    </citation>
    <scope>NUCLEOTIDE SEQUENCE [LARGE SCALE GENOMIC DNA]</scope>
    <source>
        <strain evidence="1 2">A82846</strain>
    </source>
</reference>
<dbReference type="Proteomes" id="UP000287547">
    <property type="component" value="Unassembled WGS sequence"/>
</dbReference>
<comment type="caution">
    <text evidence="1">The sequence shown here is derived from an EMBL/GenBank/DDBJ whole genome shotgun (WGS) entry which is preliminary data.</text>
</comment>
<evidence type="ECO:0000313" key="1">
    <source>
        <dbReference type="EMBL" id="RSM61730.1"/>
    </source>
</evidence>
<sequence length="71" mass="7239">MCLIGTVGVRVGLALRIYGFPGLLAEQAGAVGGDLGLATGRLDQHGERGILRRLAVFGPGTGRVAAAETHQ</sequence>
<accession>A0A428Y2C7</accession>
<dbReference type="EMBL" id="QHKI01000113">
    <property type="protein sequence ID" value="RSM61730.1"/>
    <property type="molecule type" value="Genomic_DNA"/>
</dbReference>
<protein>
    <submittedName>
        <fullName evidence="1">Uncharacterized protein</fullName>
    </submittedName>
</protein>
<gene>
    <name evidence="1" type="ORF">DMH04_53750</name>
</gene>
<organism evidence="1 2">
    <name type="scientific">Kibdelosporangium aridum</name>
    <dbReference type="NCBI Taxonomy" id="2030"/>
    <lineage>
        <taxon>Bacteria</taxon>
        <taxon>Bacillati</taxon>
        <taxon>Actinomycetota</taxon>
        <taxon>Actinomycetes</taxon>
        <taxon>Pseudonocardiales</taxon>
        <taxon>Pseudonocardiaceae</taxon>
        <taxon>Kibdelosporangium</taxon>
    </lineage>
</organism>
<name>A0A428Y2C7_KIBAR</name>
<evidence type="ECO:0000313" key="2">
    <source>
        <dbReference type="Proteomes" id="UP000287547"/>
    </source>
</evidence>
<dbReference type="AlphaFoldDB" id="A0A428Y2C7"/>
<proteinExistence type="predicted"/>